<keyword evidence="4 8" id="KW-0560">Oxidoreductase</keyword>
<feature type="domain" description="Glucose-6-phosphate dehydrogenase NAD-binding" evidence="6">
    <location>
        <begin position="1"/>
        <end position="70"/>
    </location>
</feature>
<evidence type="ECO:0000259" key="7">
    <source>
        <dbReference type="Pfam" id="PF02781"/>
    </source>
</evidence>
<dbReference type="Proteomes" id="UP000254116">
    <property type="component" value="Unassembled WGS sequence"/>
</dbReference>
<dbReference type="EC" id="1.1.1.49" evidence="8"/>
<dbReference type="Pfam" id="PF02781">
    <property type="entry name" value="G6PD_C"/>
    <property type="match status" value="1"/>
</dbReference>
<dbReference type="Gene3D" id="3.30.360.10">
    <property type="entry name" value="Dihydrodipicolinate Reductase, domain 2"/>
    <property type="match status" value="1"/>
</dbReference>
<comment type="pathway">
    <text evidence="1">Carbohydrate degradation; pentose phosphate pathway; D-ribulose 5-phosphate from D-glucose 6-phosphate (oxidative stage): step 1/3.</text>
</comment>
<organism evidence="8 9">
    <name type="scientific">Staphylococcus aureus</name>
    <dbReference type="NCBI Taxonomy" id="1280"/>
    <lineage>
        <taxon>Bacteria</taxon>
        <taxon>Bacillati</taxon>
        <taxon>Bacillota</taxon>
        <taxon>Bacilli</taxon>
        <taxon>Bacillales</taxon>
        <taxon>Staphylococcaceae</taxon>
        <taxon>Staphylococcus</taxon>
    </lineage>
</organism>
<dbReference type="GO" id="GO:0009051">
    <property type="term" value="P:pentose-phosphate shunt, oxidative branch"/>
    <property type="evidence" value="ECO:0007669"/>
    <property type="project" value="TreeGrafter"/>
</dbReference>
<keyword evidence="2" id="KW-0313">Glucose metabolism</keyword>
<protein>
    <submittedName>
        <fullName evidence="8">Glucose-6-phosphate 1-dehydrogenase</fullName>
        <ecNumber evidence="8">1.1.1.49</ecNumber>
    </submittedName>
</protein>
<feature type="domain" description="Glucose-6-phosphate dehydrogenase C-terminal" evidence="7">
    <location>
        <begin position="73"/>
        <end position="163"/>
    </location>
</feature>
<dbReference type="Gene3D" id="3.40.50.720">
    <property type="entry name" value="NAD(P)-binding Rossmann-like Domain"/>
    <property type="match status" value="1"/>
</dbReference>
<evidence type="ECO:0000256" key="3">
    <source>
        <dbReference type="ARBA" id="ARBA00022857"/>
    </source>
</evidence>
<sequence length="204" mass="23267">MAPQFFGVISDYLKSSGLTDTKGFKRLVIEKPFGSDLKSAEALNNQIRKSFKEEEIYRIDHYLGKDMVQNIEVLRFANAMFEPLWNNKYISNIQVTSSEILGVEDRGGYYESSGALKDMVQNHMLQMVALLAMEAPISLNSEDIRAEKVKYLNHCVISNLKMLKRTLFVVNMAKAISMVNKLKHTVMKIALQMTLTHLPLFQVN</sequence>
<evidence type="ECO:0000313" key="9">
    <source>
        <dbReference type="Proteomes" id="UP000254116"/>
    </source>
</evidence>
<evidence type="ECO:0000256" key="1">
    <source>
        <dbReference type="ARBA" id="ARBA00004937"/>
    </source>
</evidence>
<dbReference type="GO" id="GO:0050661">
    <property type="term" value="F:NADP binding"/>
    <property type="evidence" value="ECO:0007669"/>
    <property type="project" value="InterPro"/>
</dbReference>
<evidence type="ECO:0000259" key="6">
    <source>
        <dbReference type="Pfam" id="PF00479"/>
    </source>
</evidence>
<dbReference type="Pfam" id="PF00479">
    <property type="entry name" value="G6PD_N"/>
    <property type="match status" value="1"/>
</dbReference>
<keyword evidence="5" id="KW-0119">Carbohydrate metabolism</keyword>
<dbReference type="InterPro" id="IPR036291">
    <property type="entry name" value="NAD(P)-bd_dom_sf"/>
</dbReference>
<dbReference type="GO" id="GO:0006006">
    <property type="term" value="P:glucose metabolic process"/>
    <property type="evidence" value="ECO:0007669"/>
    <property type="project" value="UniProtKB-KW"/>
</dbReference>
<evidence type="ECO:0000256" key="4">
    <source>
        <dbReference type="ARBA" id="ARBA00023002"/>
    </source>
</evidence>
<dbReference type="AlphaFoldDB" id="A0A380EJH5"/>
<gene>
    <name evidence="8" type="primary">zwf_2</name>
    <name evidence="8" type="ORF">NCTC10702_02388</name>
</gene>
<accession>A0A380EJH5</accession>
<evidence type="ECO:0000256" key="5">
    <source>
        <dbReference type="ARBA" id="ARBA00023277"/>
    </source>
</evidence>
<dbReference type="SUPFAM" id="SSF55347">
    <property type="entry name" value="Glyceraldehyde-3-phosphate dehydrogenase-like, C-terminal domain"/>
    <property type="match status" value="1"/>
</dbReference>
<dbReference type="GO" id="GO:0005829">
    <property type="term" value="C:cytosol"/>
    <property type="evidence" value="ECO:0007669"/>
    <property type="project" value="TreeGrafter"/>
</dbReference>
<dbReference type="InterPro" id="IPR022674">
    <property type="entry name" value="G6P_DH_NAD-bd"/>
</dbReference>
<dbReference type="PANTHER" id="PTHR23429:SF0">
    <property type="entry name" value="GLUCOSE-6-PHOSPHATE 1-DEHYDROGENASE"/>
    <property type="match status" value="1"/>
</dbReference>
<dbReference type="InterPro" id="IPR001282">
    <property type="entry name" value="G6P_DH"/>
</dbReference>
<reference evidence="8 9" key="1">
    <citation type="submission" date="2018-06" db="EMBL/GenBank/DDBJ databases">
        <authorList>
            <consortium name="Pathogen Informatics"/>
            <person name="Doyle S."/>
        </authorList>
    </citation>
    <scope>NUCLEOTIDE SEQUENCE [LARGE SCALE GENOMIC DNA]</scope>
    <source>
        <strain evidence="8 9">NCTC10702</strain>
    </source>
</reference>
<dbReference type="PANTHER" id="PTHR23429">
    <property type="entry name" value="GLUCOSE-6-PHOSPHATE 1-DEHYDROGENASE G6PD"/>
    <property type="match status" value="1"/>
</dbReference>
<dbReference type="PRINTS" id="PR00079">
    <property type="entry name" value="G6PDHDRGNASE"/>
</dbReference>
<evidence type="ECO:0000256" key="2">
    <source>
        <dbReference type="ARBA" id="ARBA00022526"/>
    </source>
</evidence>
<keyword evidence="3" id="KW-0521">NADP</keyword>
<dbReference type="SUPFAM" id="SSF51735">
    <property type="entry name" value="NAD(P)-binding Rossmann-fold domains"/>
    <property type="match status" value="1"/>
</dbReference>
<proteinExistence type="predicted"/>
<dbReference type="EMBL" id="UHBY01000003">
    <property type="protein sequence ID" value="SUL35666.1"/>
    <property type="molecule type" value="Genomic_DNA"/>
</dbReference>
<dbReference type="GO" id="GO:0004345">
    <property type="term" value="F:glucose-6-phosphate dehydrogenase activity"/>
    <property type="evidence" value="ECO:0007669"/>
    <property type="project" value="UniProtKB-EC"/>
</dbReference>
<name>A0A380EJH5_STAAU</name>
<dbReference type="InterPro" id="IPR022675">
    <property type="entry name" value="G6P_DH_C"/>
</dbReference>
<evidence type="ECO:0000313" key="8">
    <source>
        <dbReference type="EMBL" id="SUL35666.1"/>
    </source>
</evidence>